<dbReference type="AlphaFoldDB" id="A0A1P8UIC7"/>
<dbReference type="GO" id="GO:0051083">
    <property type="term" value="P:'de novo' cotranslational protein folding"/>
    <property type="evidence" value="ECO:0007669"/>
    <property type="project" value="TreeGrafter"/>
</dbReference>
<gene>
    <name evidence="11" type="primary">tig</name>
    <name evidence="15" type="ORF">BW247_11230</name>
</gene>
<evidence type="ECO:0000256" key="12">
    <source>
        <dbReference type="PROSITE-ProRule" id="PRU00277"/>
    </source>
</evidence>
<dbReference type="EC" id="5.2.1.8" evidence="3 11"/>
<evidence type="ECO:0000256" key="9">
    <source>
        <dbReference type="ARBA" id="ARBA00023306"/>
    </source>
</evidence>
<comment type="similarity">
    <text evidence="2 11 13">Belongs to the FKBP-type PPIase family. Tig subfamily.</text>
</comment>
<keyword evidence="6 11" id="KW-0697">Rotamase</keyword>
<dbReference type="Gene3D" id="1.10.3120.10">
    <property type="entry name" value="Trigger factor, C-terminal domain"/>
    <property type="match status" value="1"/>
</dbReference>
<comment type="domain">
    <text evidence="11">Consists of 3 domains; the N-terminus binds the ribosome, the middle domain has PPIase activity, while the C-terminus has intrinsic chaperone activity on its own.</text>
</comment>
<evidence type="ECO:0000256" key="8">
    <source>
        <dbReference type="ARBA" id="ARBA00023235"/>
    </source>
</evidence>
<evidence type="ECO:0000256" key="6">
    <source>
        <dbReference type="ARBA" id="ARBA00023110"/>
    </source>
</evidence>
<dbReference type="InterPro" id="IPR037041">
    <property type="entry name" value="Trigger_fac_C_sf"/>
</dbReference>
<protein>
    <recommendedName>
        <fullName evidence="4 11">Trigger factor</fullName>
        <shortName evidence="11">TF</shortName>
        <ecNumber evidence="3 11">5.2.1.8</ecNumber>
    </recommendedName>
    <alternativeName>
        <fullName evidence="10 11">PPIase</fullName>
    </alternativeName>
</protein>
<dbReference type="GO" id="GO:0051301">
    <property type="term" value="P:cell division"/>
    <property type="evidence" value="ECO:0007669"/>
    <property type="project" value="UniProtKB-KW"/>
</dbReference>
<dbReference type="Pfam" id="PF05698">
    <property type="entry name" value="Trigger_C"/>
    <property type="match status" value="1"/>
</dbReference>
<evidence type="ECO:0000256" key="11">
    <source>
        <dbReference type="HAMAP-Rule" id="MF_00303"/>
    </source>
</evidence>
<dbReference type="HAMAP" id="MF_00303">
    <property type="entry name" value="Trigger_factor_Tig"/>
    <property type="match status" value="1"/>
</dbReference>
<dbReference type="SUPFAM" id="SSF102735">
    <property type="entry name" value="Trigger factor ribosome-binding domain"/>
    <property type="match status" value="1"/>
</dbReference>
<dbReference type="GO" id="GO:0043335">
    <property type="term" value="P:protein unfolding"/>
    <property type="evidence" value="ECO:0007669"/>
    <property type="project" value="TreeGrafter"/>
</dbReference>
<evidence type="ECO:0000256" key="10">
    <source>
        <dbReference type="ARBA" id="ARBA00029986"/>
    </source>
</evidence>
<organism evidence="15 16">
    <name type="scientific">Acidihalobacter ferrooxydans</name>
    <dbReference type="NCBI Taxonomy" id="1765967"/>
    <lineage>
        <taxon>Bacteria</taxon>
        <taxon>Pseudomonadati</taxon>
        <taxon>Pseudomonadota</taxon>
        <taxon>Gammaproteobacteria</taxon>
        <taxon>Chromatiales</taxon>
        <taxon>Ectothiorhodospiraceae</taxon>
        <taxon>Acidihalobacter</taxon>
    </lineage>
</organism>
<comment type="catalytic activity">
    <reaction evidence="1 11 12">
        <text>[protein]-peptidylproline (omega=180) = [protein]-peptidylproline (omega=0)</text>
        <dbReference type="Rhea" id="RHEA:16237"/>
        <dbReference type="Rhea" id="RHEA-COMP:10747"/>
        <dbReference type="Rhea" id="RHEA-COMP:10748"/>
        <dbReference type="ChEBI" id="CHEBI:83833"/>
        <dbReference type="ChEBI" id="CHEBI:83834"/>
        <dbReference type="EC" id="5.2.1.8"/>
    </reaction>
</comment>
<dbReference type="InterPro" id="IPR001179">
    <property type="entry name" value="PPIase_FKBP_dom"/>
</dbReference>
<evidence type="ECO:0000313" key="15">
    <source>
        <dbReference type="EMBL" id="APZ43589.1"/>
    </source>
</evidence>
<dbReference type="InterPro" id="IPR046357">
    <property type="entry name" value="PPIase_dom_sf"/>
</dbReference>
<proteinExistence type="inferred from homology"/>
<keyword evidence="5 11" id="KW-0132">Cell division</keyword>
<dbReference type="GO" id="GO:0043022">
    <property type="term" value="F:ribosome binding"/>
    <property type="evidence" value="ECO:0007669"/>
    <property type="project" value="TreeGrafter"/>
</dbReference>
<dbReference type="PANTHER" id="PTHR30560:SF3">
    <property type="entry name" value="TRIGGER FACTOR-LIKE PROTEIN TIG, CHLOROPLASTIC"/>
    <property type="match status" value="1"/>
</dbReference>
<evidence type="ECO:0000256" key="7">
    <source>
        <dbReference type="ARBA" id="ARBA00023186"/>
    </source>
</evidence>
<dbReference type="STRING" id="1765967.BW247_11230"/>
<dbReference type="InterPro" id="IPR036611">
    <property type="entry name" value="Trigger_fac_ribosome-bd_sf"/>
</dbReference>
<evidence type="ECO:0000313" key="16">
    <source>
        <dbReference type="Proteomes" id="UP000243807"/>
    </source>
</evidence>
<dbReference type="OrthoDB" id="9767721at2"/>
<evidence type="ECO:0000256" key="2">
    <source>
        <dbReference type="ARBA" id="ARBA00005464"/>
    </source>
</evidence>
<keyword evidence="8 11" id="KW-0413">Isomerase</keyword>
<keyword evidence="11" id="KW-0963">Cytoplasm</keyword>
<dbReference type="InterPro" id="IPR008881">
    <property type="entry name" value="Trigger_fac_ribosome-bd_bac"/>
</dbReference>
<dbReference type="Pfam" id="PF00254">
    <property type="entry name" value="FKBP_C"/>
    <property type="match status" value="1"/>
</dbReference>
<sequence length="433" mass="48036">MQVSVESIGNLGRKMTVRVPTERISEEVQKRLRGLSKRIKMDGFRPGKVPFKLIEQRYGAGVYQDVVGEMMQTSFREAVTQEQLSPAGSPQIELGPQEQEGELAYVATFEVYPQVALNSLAELSFTRPVADVTAADVDRMLETLRKQRRTWETVDRAAAEGDQIVIDFKGLRDGVAFEGGQAEDHAVVLGEGRLIESFESQLYGLSAGDEKTLDVVFPTDYQAEDLAGQTVQFEIKVKQVNASVLPVVDDEFASAFGVTEGGVEALRAEVRGNMERELQQAIKARVKTQVMDALAQHNPIELPKALVQDEIQRMRAQIGESMSEDARANLPDNLFEEQAQRRVSLGFIVGELVRNENIQLDPARVDVTLQGLADGYEEPEEVVRYYRSNREAMASIEALVLEDQVVDHVLSSATVQDEALSFDEIMNADKKGA</sequence>
<dbReference type="GO" id="GO:0044183">
    <property type="term" value="F:protein folding chaperone"/>
    <property type="evidence" value="ECO:0007669"/>
    <property type="project" value="TreeGrafter"/>
</dbReference>
<dbReference type="InterPro" id="IPR005215">
    <property type="entry name" value="Trig_fac"/>
</dbReference>
<evidence type="ECO:0000256" key="4">
    <source>
        <dbReference type="ARBA" id="ARBA00016902"/>
    </source>
</evidence>
<dbReference type="EMBL" id="CP019434">
    <property type="protein sequence ID" value="APZ43589.1"/>
    <property type="molecule type" value="Genomic_DNA"/>
</dbReference>
<dbReference type="PROSITE" id="PS50059">
    <property type="entry name" value="FKBP_PPIASE"/>
    <property type="match status" value="1"/>
</dbReference>
<dbReference type="Gene3D" id="3.10.50.40">
    <property type="match status" value="1"/>
</dbReference>
<evidence type="ECO:0000256" key="13">
    <source>
        <dbReference type="RuleBase" id="RU003914"/>
    </source>
</evidence>
<evidence type="ECO:0000259" key="14">
    <source>
        <dbReference type="PROSITE" id="PS50059"/>
    </source>
</evidence>
<keyword evidence="9 11" id="KW-0131">Cell cycle</keyword>
<accession>A0A1P8UIC7</accession>
<dbReference type="SUPFAM" id="SSF109998">
    <property type="entry name" value="Triger factor/SurA peptide-binding domain-like"/>
    <property type="match status" value="1"/>
</dbReference>
<dbReference type="InterPro" id="IPR027304">
    <property type="entry name" value="Trigger_fact/SurA_dom_sf"/>
</dbReference>
<dbReference type="SUPFAM" id="SSF54534">
    <property type="entry name" value="FKBP-like"/>
    <property type="match status" value="1"/>
</dbReference>
<evidence type="ECO:0000256" key="5">
    <source>
        <dbReference type="ARBA" id="ARBA00022618"/>
    </source>
</evidence>
<dbReference type="InterPro" id="IPR008880">
    <property type="entry name" value="Trigger_fac_C"/>
</dbReference>
<reference evidence="15 16" key="1">
    <citation type="submission" date="2017-01" db="EMBL/GenBank/DDBJ databases">
        <title>Draft sequence of Acidihalobacter ferrooxidans strain DSM 14175 (strain V8).</title>
        <authorList>
            <person name="Khaleque H.N."/>
            <person name="Ramsay J.P."/>
            <person name="Murphy R.J.T."/>
            <person name="Kaksonen A.H."/>
            <person name="Boxall N.J."/>
            <person name="Watkin E.L.J."/>
        </authorList>
    </citation>
    <scope>NUCLEOTIDE SEQUENCE [LARGE SCALE GENOMIC DNA]</scope>
    <source>
        <strain evidence="15 16">V8</strain>
    </source>
</reference>
<dbReference type="NCBIfam" id="TIGR00115">
    <property type="entry name" value="tig"/>
    <property type="match status" value="1"/>
</dbReference>
<keyword evidence="7 11" id="KW-0143">Chaperone</keyword>
<dbReference type="GO" id="GO:0005737">
    <property type="term" value="C:cytoplasm"/>
    <property type="evidence" value="ECO:0007669"/>
    <property type="project" value="UniProtKB-SubCell"/>
</dbReference>
<dbReference type="KEGG" id="afy:BW247_11230"/>
<evidence type="ECO:0000256" key="1">
    <source>
        <dbReference type="ARBA" id="ARBA00000971"/>
    </source>
</evidence>
<dbReference type="Proteomes" id="UP000243807">
    <property type="component" value="Chromosome"/>
</dbReference>
<dbReference type="FunFam" id="3.10.50.40:FF:000001">
    <property type="entry name" value="Trigger factor"/>
    <property type="match status" value="1"/>
</dbReference>
<dbReference type="GO" id="GO:0015031">
    <property type="term" value="P:protein transport"/>
    <property type="evidence" value="ECO:0007669"/>
    <property type="project" value="UniProtKB-UniRule"/>
</dbReference>
<dbReference type="GO" id="GO:0003755">
    <property type="term" value="F:peptidyl-prolyl cis-trans isomerase activity"/>
    <property type="evidence" value="ECO:0007669"/>
    <property type="project" value="UniProtKB-UniRule"/>
</dbReference>
<dbReference type="PANTHER" id="PTHR30560">
    <property type="entry name" value="TRIGGER FACTOR CHAPERONE AND PEPTIDYL-PROLYL CIS/TRANS ISOMERASE"/>
    <property type="match status" value="1"/>
</dbReference>
<dbReference type="RefSeq" id="WP_076837229.1">
    <property type="nucleotide sequence ID" value="NZ_CP019434.1"/>
</dbReference>
<keyword evidence="16" id="KW-1185">Reference proteome</keyword>
<feature type="domain" description="PPIase FKBP-type" evidence="14">
    <location>
        <begin position="161"/>
        <end position="241"/>
    </location>
</feature>
<dbReference type="Gene3D" id="3.30.70.1050">
    <property type="entry name" value="Trigger factor ribosome-binding domain"/>
    <property type="match status" value="1"/>
</dbReference>
<dbReference type="Pfam" id="PF05697">
    <property type="entry name" value="Trigger_N"/>
    <property type="match status" value="1"/>
</dbReference>
<evidence type="ECO:0000256" key="3">
    <source>
        <dbReference type="ARBA" id="ARBA00013194"/>
    </source>
</evidence>
<dbReference type="PIRSF" id="PIRSF003095">
    <property type="entry name" value="Trigger_factor"/>
    <property type="match status" value="1"/>
</dbReference>
<comment type="function">
    <text evidence="11">Involved in protein export. Acts as a chaperone by maintaining the newly synthesized protein in an open conformation. Functions as a peptidyl-prolyl cis-trans isomerase.</text>
</comment>
<name>A0A1P8UIC7_9GAMM</name>
<comment type="subcellular location">
    <subcellularLocation>
        <location evidence="11">Cytoplasm</location>
    </subcellularLocation>
    <text evidence="11">About half TF is bound to the ribosome near the polypeptide exit tunnel while the other half is free in the cytoplasm.</text>
</comment>